<dbReference type="Pfam" id="PF22630">
    <property type="entry name" value="NMB1110_3rd"/>
    <property type="match status" value="1"/>
</dbReference>
<evidence type="ECO:0000313" key="5">
    <source>
        <dbReference type="EMBL" id="SDZ39006.1"/>
    </source>
</evidence>
<sequence length="377" mass="41854">MPTPNSVLDESIRLSIGGLAHEEWDGWSVESDLLTAADGFELELYTKDAARLPSVLAEGAPCSLTLGKDRVLTGQIDEFEHDISRQGISMRITGRDRAAPLVDCSAPFVSMREATLAQILDQVVKPLGITQIEIRAAQAKTRRRVQIEPGQSAWEALLQVAEANGLWPWVEPDGRLIIGGPDYNAAPVGTLIMREDGIGNNVQRLSVRRSIANRYSQITVLGQHGQYDNDGLDTKRAHLRSVIQDETLARRGIFRPKVIIDSSSENQDMATTRARKLLADSRLEGFEIRAVVMGHRADNGQVWNPGQRVIVRSEPHGLDATYFLMARTLRLTRSEGRITELRLREDKMWVLDGNPAKKRKGKKANPDAAFIELIKGL</sequence>
<dbReference type="SUPFAM" id="SSF69279">
    <property type="entry name" value="Phage tail proteins"/>
    <property type="match status" value="2"/>
</dbReference>
<dbReference type="InterPro" id="IPR053981">
    <property type="entry name" value="Gp44/GpP-like_2nd"/>
</dbReference>
<evidence type="ECO:0000259" key="4">
    <source>
        <dbReference type="Pfam" id="PF22630"/>
    </source>
</evidence>
<evidence type="ECO:0000259" key="1">
    <source>
        <dbReference type="Pfam" id="PF21683"/>
    </source>
</evidence>
<accession>A0A1H3SLY6</accession>
<feature type="domain" description="Tail protein NMB1110-like C-terminal" evidence="2">
    <location>
        <begin position="280"/>
        <end position="348"/>
    </location>
</feature>
<feature type="domain" description="Tail protein NMB1110-like third" evidence="4">
    <location>
        <begin position="214"/>
        <end position="278"/>
    </location>
</feature>
<dbReference type="InterPro" id="IPR054034">
    <property type="entry name" value="NMB1110-like_C"/>
</dbReference>
<dbReference type="Pfam" id="PF22255">
    <property type="entry name" value="Gp44-like_2nd"/>
    <property type="match status" value="1"/>
</dbReference>
<dbReference type="RefSeq" id="WP_244160744.1">
    <property type="nucleotide sequence ID" value="NZ_FNOX01000009.1"/>
</dbReference>
<evidence type="ECO:0000259" key="2">
    <source>
        <dbReference type="Pfam" id="PF22174"/>
    </source>
</evidence>
<dbReference type="PIRSF" id="PIRSF004440">
    <property type="entry name" value="GpP"/>
    <property type="match status" value="1"/>
</dbReference>
<dbReference type="Gene3D" id="3.55.50.10">
    <property type="entry name" value="Baseplate protein-like domains"/>
    <property type="match status" value="1"/>
</dbReference>
<dbReference type="Pfam" id="PF21683">
    <property type="entry name" value="GpP-like_1st"/>
    <property type="match status" value="1"/>
</dbReference>
<dbReference type="EMBL" id="FNOX01000009">
    <property type="protein sequence ID" value="SDZ39006.1"/>
    <property type="molecule type" value="Genomic_DNA"/>
</dbReference>
<feature type="domain" description="Baseplate hub protein gp44-like N-terminal" evidence="1">
    <location>
        <begin position="12"/>
        <end position="96"/>
    </location>
</feature>
<dbReference type="Gene3D" id="3.30.1920.10">
    <property type="entry name" value="Baseplate protein-like domains - 2 layer sandwich fold"/>
    <property type="match status" value="1"/>
</dbReference>
<dbReference type="AlphaFoldDB" id="A0A1H3SLY6"/>
<protein>
    <submittedName>
        <fullName evidence="5">Mu-like prophage tail protein gpP</fullName>
    </submittedName>
</protein>
<dbReference type="InterPro" id="IPR054482">
    <property type="entry name" value="NMB1110-like_3rd"/>
</dbReference>
<evidence type="ECO:0000313" key="6">
    <source>
        <dbReference type="Proteomes" id="UP000182902"/>
    </source>
</evidence>
<evidence type="ECO:0000259" key="3">
    <source>
        <dbReference type="Pfam" id="PF22255"/>
    </source>
</evidence>
<dbReference type="Proteomes" id="UP000182902">
    <property type="component" value="Unassembled WGS sequence"/>
</dbReference>
<dbReference type="InterPro" id="IPR049354">
    <property type="entry name" value="GpP-like_N"/>
</dbReference>
<name>A0A1H3SLY6_9PSED</name>
<dbReference type="InterPro" id="IPR026276">
    <property type="entry name" value="Baseplate_GpP"/>
</dbReference>
<reference evidence="5 6" key="1">
    <citation type="submission" date="2016-10" db="EMBL/GenBank/DDBJ databases">
        <authorList>
            <person name="de Groot N.N."/>
        </authorList>
    </citation>
    <scope>NUCLEOTIDE SEQUENCE [LARGE SCALE GENOMIC DNA]</scope>
    <source>
        <strain evidence="5 6">ICMP 14252</strain>
    </source>
</reference>
<proteinExistence type="predicted"/>
<organism evidence="5 6">
    <name type="scientific">Pseudomonas salomonii</name>
    <dbReference type="NCBI Taxonomy" id="191391"/>
    <lineage>
        <taxon>Bacteria</taxon>
        <taxon>Pseudomonadati</taxon>
        <taxon>Pseudomonadota</taxon>
        <taxon>Gammaproteobacteria</taxon>
        <taxon>Pseudomonadales</taxon>
        <taxon>Pseudomonadaceae</taxon>
        <taxon>Pseudomonas</taxon>
    </lineage>
</organism>
<dbReference type="Pfam" id="PF22174">
    <property type="entry name" value="NMB1110-like_C"/>
    <property type="match status" value="1"/>
</dbReference>
<feature type="domain" description="Baseplate hub protein gp44/GpP-like second" evidence="3">
    <location>
        <begin position="98"/>
        <end position="179"/>
    </location>
</feature>
<gene>
    <name evidence="5" type="ORF">SAMN05216247_109295</name>
</gene>
<dbReference type="InterPro" id="IPR023399">
    <property type="entry name" value="Baseplate-like_2-layer_sand"/>
</dbReference>
<dbReference type="Gene3D" id="2.30.300.10">
    <property type="entry name" value="Baseplate protein-like domain - beta roll fold"/>
    <property type="match status" value="1"/>
</dbReference>